<evidence type="ECO:0000256" key="2">
    <source>
        <dbReference type="ARBA" id="ARBA00022475"/>
    </source>
</evidence>
<keyword evidence="2" id="KW-1003">Cell membrane</keyword>
<feature type="domain" description="Major facilitator superfamily (MFS) profile" evidence="7">
    <location>
        <begin position="21"/>
        <end position="143"/>
    </location>
</feature>
<evidence type="ECO:0000256" key="6">
    <source>
        <dbReference type="SAM" id="Phobius"/>
    </source>
</evidence>
<evidence type="ECO:0000256" key="3">
    <source>
        <dbReference type="ARBA" id="ARBA00022692"/>
    </source>
</evidence>
<evidence type="ECO:0000313" key="9">
    <source>
        <dbReference type="Proteomes" id="UP000013270"/>
    </source>
</evidence>
<dbReference type="PANTHER" id="PTHR43702">
    <property type="entry name" value="L-FUCOSE-PROTON SYMPORTER"/>
    <property type="match status" value="1"/>
</dbReference>
<name>N8X7A3_ACIBZ</name>
<keyword evidence="3 6" id="KW-0812">Transmembrane</keyword>
<feature type="transmembrane region" description="Helical" evidence="6">
    <location>
        <begin position="51"/>
        <end position="72"/>
    </location>
</feature>
<dbReference type="PANTHER" id="PTHR43702:SF3">
    <property type="entry name" value="PROTEIN TSGA"/>
    <property type="match status" value="1"/>
</dbReference>
<dbReference type="HOGENOM" id="CLU_1801844_0_0_6"/>
<evidence type="ECO:0000256" key="4">
    <source>
        <dbReference type="ARBA" id="ARBA00022989"/>
    </source>
</evidence>
<sequence>MKNQMLFNNQELRQNSQNNYSLNIMVFALFFLFGSITSLNDVLIPKLKEVFQLSYMEAMLVQSAFFFAYFVASIPASRLIYKFGYVRSAIIGLFVMAIGCLAFIPATKIHMFAAFLSALFILAVGVTIIQVVTNPLLTQLGKA</sequence>
<evidence type="ECO:0000256" key="5">
    <source>
        <dbReference type="ARBA" id="ARBA00023136"/>
    </source>
</evidence>
<evidence type="ECO:0000259" key="7">
    <source>
        <dbReference type="PROSITE" id="PS50850"/>
    </source>
</evidence>
<dbReference type="Gene3D" id="1.20.1250.20">
    <property type="entry name" value="MFS general substrate transporter like domains"/>
    <property type="match status" value="1"/>
</dbReference>
<comment type="subcellular location">
    <subcellularLocation>
        <location evidence="1">Cell inner membrane</location>
        <topology evidence="1">Multi-pass membrane protein</topology>
    </subcellularLocation>
</comment>
<feature type="transmembrane region" description="Helical" evidence="6">
    <location>
        <begin position="20"/>
        <end position="39"/>
    </location>
</feature>
<keyword evidence="5 6" id="KW-0472">Membrane</keyword>
<dbReference type="SUPFAM" id="SSF103473">
    <property type="entry name" value="MFS general substrate transporter"/>
    <property type="match status" value="1"/>
</dbReference>
<dbReference type="InterPro" id="IPR036259">
    <property type="entry name" value="MFS_trans_sf"/>
</dbReference>
<dbReference type="GO" id="GO:0022857">
    <property type="term" value="F:transmembrane transporter activity"/>
    <property type="evidence" value="ECO:0007669"/>
    <property type="project" value="InterPro"/>
</dbReference>
<dbReference type="Proteomes" id="UP000013270">
    <property type="component" value="Unassembled WGS sequence"/>
</dbReference>
<evidence type="ECO:0000313" key="8">
    <source>
        <dbReference type="EMBL" id="ENV20066.1"/>
    </source>
</evidence>
<keyword evidence="4 6" id="KW-1133">Transmembrane helix</keyword>
<reference evidence="8 9" key="1">
    <citation type="submission" date="2013-02" db="EMBL/GenBank/DDBJ databases">
        <title>The Genome Sequence of Acinetobacter bereziniae NIPH 3.</title>
        <authorList>
            <consortium name="The Broad Institute Genome Sequencing Platform"/>
            <consortium name="The Broad Institute Genome Sequencing Center for Infectious Disease"/>
            <person name="Cerqueira G."/>
            <person name="Feldgarden M."/>
            <person name="Courvalin P."/>
            <person name="Perichon B."/>
            <person name="Grillot-Courvalin C."/>
            <person name="Clermont D."/>
            <person name="Rocha E."/>
            <person name="Yoon E.-J."/>
            <person name="Nemec A."/>
            <person name="Walker B."/>
            <person name="Young S.K."/>
            <person name="Zeng Q."/>
            <person name="Gargeya S."/>
            <person name="Fitzgerald M."/>
            <person name="Haas B."/>
            <person name="Abouelleil A."/>
            <person name="Alvarado L."/>
            <person name="Arachchi H.M."/>
            <person name="Berlin A.M."/>
            <person name="Chapman S.B."/>
            <person name="Dewar J."/>
            <person name="Goldberg J."/>
            <person name="Griggs A."/>
            <person name="Gujja S."/>
            <person name="Hansen M."/>
            <person name="Howarth C."/>
            <person name="Imamovic A."/>
            <person name="Larimer J."/>
            <person name="McCowan C."/>
            <person name="Murphy C."/>
            <person name="Neiman D."/>
            <person name="Pearson M."/>
            <person name="Priest M."/>
            <person name="Roberts A."/>
            <person name="Saif S."/>
            <person name="Shea T."/>
            <person name="Sisk P."/>
            <person name="Sykes S."/>
            <person name="Wortman J."/>
            <person name="Nusbaum C."/>
            <person name="Birren B."/>
        </authorList>
    </citation>
    <scope>NUCLEOTIDE SEQUENCE [LARGE SCALE GENOMIC DNA]</scope>
    <source>
        <strain evidence="8 9">NIPH 3</strain>
    </source>
</reference>
<feature type="transmembrane region" description="Helical" evidence="6">
    <location>
        <begin position="110"/>
        <end position="132"/>
    </location>
</feature>
<dbReference type="PROSITE" id="PS50850">
    <property type="entry name" value="MFS"/>
    <property type="match status" value="1"/>
</dbReference>
<dbReference type="InterPro" id="IPR011701">
    <property type="entry name" value="MFS"/>
</dbReference>
<dbReference type="AlphaFoldDB" id="N8X7A3"/>
<dbReference type="EMBL" id="APPK01000054">
    <property type="protein sequence ID" value="ENV20066.1"/>
    <property type="molecule type" value="Genomic_DNA"/>
</dbReference>
<organism evidence="8 9">
    <name type="scientific">Acinetobacter bereziniae NIPH 3</name>
    <dbReference type="NCBI Taxonomy" id="1217651"/>
    <lineage>
        <taxon>Bacteria</taxon>
        <taxon>Pseudomonadati</taxon>
        <taxon>Pseudomonadota</taxon>
        <taxon>Gammaproteobacteria</taxon>
        <taxon>Moraxellales</taxon>
        <taxon>Moraxellaceae</taxon>
        <taxon>Acinetobacter</taxon>
    </lineage>
</organism>
<dbReference type="InterPro" id="IPR020846">
    <property type="entry name" value="MFS_dom"/>
</dbReference>
<comment type="caution">
    <text evidence="8">The sequence shown here is derived from an EMBL/GenBank/DDBJ whole genome shotgun (WGS) entry which is preliminary data.</text>
</comment>
<evidence type="ECO:0000256" key="1">
    <source>
        <dbReference type="ARBA" id="ARBA00004429"/>
    </source>
</evidence>
<dbReference type="InterPro" id="IPR050375">
    <property type="entry name" value="MFS_TsgA-like"/>
</dbReference>
<dbReference type="PATRIC" id="fig|1217651.3.peg.4058"/>
<feature type="transmembrane region" description="Helical" evidence="6">
    <location>
        <begin position="84"/>
        <end position="104"/>
    </location>
</feature>
<gene>
    <name evidence="8" type="ORF">F963_04115</name>
</gene>
<proteinExistence type="predicted"/>
<protein>
    <recommendedName>
        <fullName evidence="7">Major facilitator superfamily (MFS) profile domain-containing protein</fullName>
    </recommendedName>
</protein>
<dbReference type="Pfam" id="PF07690">
    <property type="entry name" value="MFS_1"/>
    <property type="match status" value="1"/>
</dbReference>
<accession>N8X7A3</accession>
<dbReference type="GO" id="GO:0005886">
    <property type="term" value="C:plasma membrane"/>
    <property type="evidence" value="ECO:0007669"/>
    <property type="project" value="UniProtKB-SubCell"/>
</dbReference>